<evidence type="ECO:0000313" key="3">
    <source>
        <dbReference type="Proteomes" id="UP000076830"/>
    </source>
</evidence>
<protein>
    <submittedName>
        <fullName evidence="2">Uncharacterized protein</fullName>
    </submittedName>
</protein>
<accession>A0A160DSX3</accession>
<keyword evidence="3" id="KW-1185">Reference proteome</keyword>
<feature type="region of interest" description="Disordered" evidence="1">
    <location>
        <begin position="1"/>
        <end position="34"/>
    </location>
</feature>
<feature type="compositionally biased region" description="Basic and acidic residues" evidence="1">
    <location>
        <begin position="15"/>
        <end position="26"/>
    </location>
</feature>
<evidence type="ECO:0000256" key="1">
    <source>
        <dbReference type="SAM" id="MobiDB-lite"/>
    </source>
</evidence>
<dbReference type="Proteomes" id="UP000076830">
    <property type="component" value="Chromosome"/>
</dbReference>
<organism evidence="2 3">
    <name type="scientific">Dokdonella koreensis DS-123</name>
    <dbReference type="NCBI Taxonomy" id="1300342"/>
    <lineage>
        <taxon>Bacteria</taxon>
        <taxon>Pseudomonadati</taxon>
        <taxon>Pseudomonadota</taxon>
        <taxon>Gammaproteobacteria</taxon>
        <taxon>Lysobacterales</taxon>
        <taxon>Rhodanobacteraceae</taxon>
        <taxon>Dokdonella</taxon>
    </lineage>
</organism>
<dbReference type="KEGG" id="dko:I596_1000"/>
<reference evidence="2 3" key="1">
    <citation type="submission" date="2016-04" db="EMBL/GenBank/DDBJ databases">
        <title>Complete genome sequence of Dokdonella koreensis DS-123T.</title>
        <authorList>
            <person name="Kim J.F."/>
            <person name="Lee H."/>
            <person name="Kwak M.-J."/>
        </authorList>
    </citation>
    <scope>NUCLEOTIDE SEQUENCE [LARGE SCALE GENOMIC DNA]</scope>
    <source>
        <strain evidence="2 3">DS-123</strain>
    </source>
</reference>
<sequence>MTTYIHTDALGSVTRKTDGTGVDRRGPGVAVRHGARKATARGLVTVPVAGI</sequence>
<dbReference type="EMBL" id="CP015249">
    <property type="protein sequence ID" value="ANB17030.1"/>
    <property type="molecule type" value="Genomic_DNA"/>
</dbReference>
<evidence type="ECO:0000313" key="2">
    <source>
        <dbReference type="EMBL" id="ANB17030.1"/>
    </source>
</evidence>
<proteinExistence type="predicted"/>
<gene>
    <name evidence="2" type="ORF">I596_1000</name>
</gene>
<name>A0A160DSX3_9GAMM</name>
<dbReference type="AlphaFoldDB" id="A0A160DSX3"/>